<feature type="domain" description="DUF4097" evidence="2">
    <location>
        <begin position="187"/>
        <end position="312"/>
    </location>
</feature>
<organism evidence="3 4">
    <name type="scientific">Streptomyces cinnamoneus</name>
    <name type="common">Streptoverticillium cinnamoneum</name>
    <dbReference type="NCBI Taxonomy" id="53446"/>
    <lineage>
        <taxon>Bacteria</taxon>
        <taxon>Bacillati</taxon>
        <taxon>Actinomycetota</taxon>
        <taxon>Actinomycetes</taxon>
        <taxon>Kitasatosporales</taxon>
        <taxon>Streptomycetaceae</taxon>
        <taxon>Streptomyces</taxon>
        <taxon>Streptomyces cinnamoneus group</taxon>
    </lineage>
</organism>
<dbReference type="EMBL" id="NHZO01000151">
    <property type="protein sequence ID" value="PHQ50202.1"/>
    <property type="molecule type" value="Genomic_DNA"/>
</dbReference>
<name>A0A2G1XG42_STRCJ</name>
<evidence type="ECO:0000259" key="2">
    <source>
        <dbReference type="Pfam" id="PF13349"/>
    </source>
</evidence>
<dbReference type="InterPro" id="IPR025164">
    <property type="entry name" value="Toastrack_DUF4097"/>
</dbReference>
<protein>
    <recommendedName>
        <fullName evidence="2">DUF4097 domain-containing protein</fullName>
    </recommendedName>
</protein>
<gene>
    <name evidence="3" type="ORF">BLA24_21760</name>
</gene>
<reference evidence="3 4" key="1">
    <citation type="journal article" date="2017" name="Biochemistry">
        <title>Identification of the Biosynthetic Pathway for the Antibiotic Bicyclomycin.</title>
        <authorList>
            <person name="Patteson J."/>
            <person name="Cai W."/>
            <person name="Johnson R.A."/>
            <person name="Santa Maria K."/>
            <person name="Li B."/>
        </authorList>
    </citation>
    <scope>NUCLEOTIDE SEQUENCE [LARGE SCALE GENOMIC DNA]</scope>
    <source>
        <strain evidence="3 4">ATCC 21532</strain>
    </source>
</reference>
<sequence length="320" mass="33296">MRPQWNDSLHGPPRVRANPAPGPAAPSTGRTWGYPHPGSGRSPDPGRRHASVESAQPARHRPETETPMTPRPVRIPALVGGVLLAGLTLGGCGSSNADDATPEERTFSISGRELTVDSDNSAIELVPGGDGKDVKVVRRFDGWALGGSAGVSWEMRGDTLKLRLTCKGISMGCEAKHRIEVPRGVAVTVKEDNGSVTARDLETPLAITTSNGSIDVRNAKGPLELRTSNGAVKARGLGSRTVSVTTSNGSVEVGAEQVPDHVETRTGNGATRITLPRAGYKVAAHSDNGGTKVDVPRDDAAGHAVTARSGSGRIDIRTAG</sequence>
<dbReference type="Pfam" id="PF13349">
    <property type="entry name" value="DUF4097"/>
    <property type="match status" value="1"/>
</dbReference>
<dbReference type="AlphaFoldDB" id="A0A2G1XG42"/>
<accession>A0A2G1XG42</accession>
<proteinExistence type="predicted"/>
<dbReference type="Proteomes" id="UP000222531">
    <property type="component" value="Unassembled WGS sequence"/>
</dbReference>
<evidence type="ECO:0000313" key="4">
    <source>
        <dbReference type="Proteomes" id="UP000222531"/>
    </source>
</evidence>
<dbReference type="OrthoDB" id="5243271at2"/>
<evidence type="ECO:0000313" key="3">
    <source>
        <dbReference type="EMBL" id="PHQ50202.1"/>
    </source>
</evidence>
<evidence type="ECO:0000256" key="1">
    <source>
        <dbReference type="SAM" id="MobiDB-lite"/>
    </source>
</evidence>
<feature type="region of interest" description="Disordered" evidence="1">
    <location>
        <begin position="1"/>
        <end position="73"/>
    </location>
</feature>
<keyword evidence="4" id="KW-1185">Reference proteome</keyword>
<comment type="caution">
    <text evidence="3">The sequence shown here is derived from an EMBL/GenBank/DDBJ whole genome shotgun (WGS) entry which is preliminary data.</text>
</comment>